<keyword evidence="1" id="KW-0472">Membrane</keyword>
<keyword evidence="1" id="KW-1133">Transmembrane helix</keyword>
<name>A0A1G2EVG6_9BACT</name>
<gene>
    <name evidence="2" type="ORF">A2931_00290</name>
</gene>
<sequence length="59" mass="6452">MWQNWVNGVLGLWIILMPFLGLDPSLHKYLMIATGIVVAVLAFWTAMAEGKSGGSSMPM</sequence>
<feature type="transmembrane region" description="Helical" evidence="1">
    <location>
        <begin position="6"/>
        <end position="22"/>
    </location>
</feature>
<evidence type="ECO:0008006" key="4">
    <source>
        <dbReference type="Google" id="ProtNLM"/>
    </source>
</evidence>
<evidence type="ECO:0000313" key="3">
    <source>
        <dbReference type="Proteomes" id="UP000177486"/>
    </source>
</evidence>
<keyword evidence="1" id="KW-0812">Transmembrane</keyword>
<accession>A0A1G2EVG6</accession>
<protein>
    <recommendedName>
        <fullName evidence="4">SPW repeat-containing protein</fullName>
    </recommendedName>
</protein>
<evidence type="ECO:0000256" key="1">
    <source>
        <dbReference type="SAM" id="Phobius"/>
    </source>
</evidence>
<organism evidence="2 3">
    <name type="scientific">Candidatus Niyogibacteria bacterium RIFCSPLOWO2_01_FULL_45_48</name>
    <dbReference type="NCBI Taxonomy" id="1801724"/>
    <lineage>
        <taxon>Bacteria</taxon>
        <taxon>Candidatus Niyogiibacteriota</taxon>
    </lineage>
</organism>
<dbReference type="EMBL" id="MHMQ01000032">
    <property type="protein sequence ID" value="OGZ29727.1"/>
    <property type="molecule type" value="Genomic_DNA"/>
</dbReference>
<comment type="caution">
    <text evidence="2">The sequence shown here is derived from an EMBL/GenBank/DDBJ whole genome shotgun (WGS) entry which is preliminary data.</text>
</comment>
<proteinExistence type="predicted"/>
<reference evidence="2 3" key="1">
    <citation type="journal article" date="2016" name="Nat. Commun.">
        <title>Thousands of microbial genomes shed light on interconnected biogeochemical processes in an aquifer system.</title>
        <authorList>
            <person name="Anantharaman K."/>
            <person name="Brown C.T."/>
            <person name="Hug L.A."/>
            <person name="Sharon I."/>
            <person name="Castelle C.J."/>
            <person name="Probst A.J."/>
            <person name="Thomas B.C."/>
            <person name="Singh A."/>
            <person name="Wilkins M.J."/>
            <person name="Karaoz U."/>
            <person name="Brodie E.L."/>
            <person name="Williams K.H."/>
            <person name="Hubbard S.S."/>
            <person name="Banfield J.F."/>
        </authorList>
    </citation>
    <scope>NUCLEOTIDE SEQUENCE [LARGE SCALE GENOMIC DNA]</scope>
</reference>
<dbReference type="Proteomes" id="UP000177486">
    <property type="component" value="Unassembled WGS sequence"/>
</dbReference>
<evidence type="ECO:0000313" key="2">
    <source>
        <dbReference type="EMBL" id="OGZ29727.1"/>
    </source>
</evidence>
<feature type="transmembrane region" description="Helical" evidence="1">
    <location>
        <begin position="29"/>
        <end position="47"/>
    </location>
</feature>
<dbReference type="AlphaFoldDB" id="A0A1G2EVG6"/>